<evidence type="ECO:0000256" key="1">
    <source>
        <dbReference type="SAM" id="Coils"/>
    </source>
</evidence>
<dbReference type="AlphaFoldDB" id="A0A9P4GHJ3"/>
<keyword evidence="4" id="KW-1185">Reference proteome</keyword>
<dbReference type="GeneID" id="63854138"/>
<keyword evidence="1" id="KW-0175">Coiled coil</keyword>
<evidence type="ECO:0000313" key="3">
    <source>
        <dbReference type="EMBL" id="KAF1845579.1"/>
    </source>
</evidence>
<dbReference type="RefSeq" id="XP_040788142.1">
    <property type="nucleotide sequence ID" value="XM_040936888.1"/>
</dbReference>
<feature type="region of interest" description="Disordered" evidence="2">
    <location>
        <begin position="170"/>
        <end position="217"/>
    </location>
</feature>
<feature type="coiled-coil region" evidence="1">
    <location>
        <begin position="46"/>
        <end position="73"/>
    </location>
</feature>
<evidence type="ECO:0000313" key="4">
    <source>
        <dbReference type="Proteomes" id="UP000800039"/>
    </source>
</evidence>
<accession>A0A9P4GHJ3</accession>
<sequence length="217" mass="24224">MSAQTDMSNAKQRLQKALQTYPTNRVVQDKDKTFYEHILLQVRAVLAEKQTQLAENNEELKSLRIDISALERVVTIKTDYVAFLDKHMNAFQEGLATGAKANEGKAMHWDAGDLIKYVDENEKAYLEKIEGFAVEWEVAIVLVNPAWVKAFGEMYVDTSKKGDGDLVEGLKGLDMKGEKSEEKDELGAEEATEQKKGSGRLKGKARKEAKKAAAAKK</sequence>
<gene>
    <name evidence="3" type="ORF">K460DRAFT_405831</name>
</gene>
<proteinExistence type="predicted"/>
<dbReference type="Proteomes" id="UP000800039">
    <property type="component" value="Unassembled WGS sequence"/>
</dbReference>
<dbReference type="EMBL" id="ML976616">
    <property type="protein sequence ID" value="KAF1845579.1"/>
    <property type="molecule type" value="Genomic_DNA"/>
</dbReference>
<organism evidence="3 4">
    <name type="scientific">Cucurbitaria berberidis CBS 394.84</name>
    <dbReference type="NCBI Taxonomy" id="1168544"/>
    <lineage>
        <taxon>Eukaryota</taxon>
        <taxon>Fungi</taxon>
        <taxon>Dikarya</taxon>
        <taxon>Ascomycota</taxon>
        <taxon>Pezizomycotina</taxon>
        <taxon>Dothideomycetes</taxon>
        <taxon>Pleosporomycetidae</taxon>
        <taxon>Pleosporales</taxon>
        <taxon>Pleosporineae</taxon>
        <taxon>Cucurbitariaceae</taxon>
        <taxon>Cucurbitaria</taxon>
    </lineage>
</organism>
<feature type="compositionally biased region" description="Basic and acidic residues" evidence="2">
    <location>
        <begin position="171"/>
        <end position="196"/>
    </location>
</feature>
<reference evidence="3" key="1">
    <citation type="submission" date="2020-01" db="EMBL/GenBank/DDBJ databases">
        <authorList>
            <consortium name="DOE Joint Genome Institute"/>
            <person name="Haridas S."/>
            <person name="Albert R."/>
            <person name="Binder M."/>
            <person name="Bloem J."/>
            <person name="Labutti K."/>
            <person name="Salamov A."/>
            <person name="Andreopoulos B."/>
            <person name="Baker S.E."/>
            <person name="Barry K."/>
            <person name="Bills G."/>
            <person name="Bluhm B.H."/>
            <person name="Cannon C."/>
            <person name="Castanera R."/>
            <person name="Culley D.E."/>
            <person name="Daum C."/>
            <person name="Ezra D."/>
            <person name="Gonzalez J.B."/>
            <person name="Henrissat B."/>
            <person name="Kuo A."/>
            <person name="Liang C."/>
            <person name="Lipzen A."/>
            <person name="Lutzoni F."/>
            <person name="Magnuson J."/>
            <person name="Mondo S."/>
            <person name="Nolan M."/>
            <person name="Ohm R."/>
            <person name="Pangilinan J."/>
            <person name="Park H.-J."/>
            <person name="Ramirez L."/>
            <person name="Alfaro M."/>
            <person name="Sun H."/>
            <person name="Tritt A."/>
            <person name="Yoshinaga Y."/>
            <person name="Zwiers L.-H."/>
            <person name="Turgeon B.G."/>
            <person name="Goodwin S.B."/>
            <person name="Spatafora J.W."/>
            <person name="Crous P.W."/>
            <person name="Grigoriev I.V."/>
        </authorList>
    </citation>
    <scope>NUCLEOTIDE SEQUENCE</scope>
    <source>
        <strain evidence="3">CBS 394.84</strain>
    </source>
</reference>
<evidence type="ECO:0000256" key="2">
    <source>
        <dbReference type="SAM" id="MobiDB-lite"/>
    </source>
</evidence>
<name>A0A9P4GHJ3_9PLEO</name>
<dbReference type="OrthoDB" id="10453414at2759"/>
<feature type="compositionally biased region" description="Basic residues" evidence="2">
    <location>
        <begin position="197"/>
        <end position="217"/>
    </location>
</feature>
<comment type="caution">
    <text evidence="3">The sequence shown here is derived from an EMBL/GenBank/DDBJ whole genome shotgun (WGS) entry which is preliminary data.</text>
</comment>
<protein>
    <submittedName>
        <fullName evidence="3">Uncharacterized protein</fullName>
    </submittedName>
</protein>